<dbReference type="PROSITE" id="PS50937">
    <property type="entry name" value="HTH_MERR_2"/>
    <property type="match status" value="1"/>
</dbReference>
<dbReference type="SUPFAM" id="SSF55136">
    <property type="entry name" value="Probable bacterial effector-binding domain"/>
    <property type="match status" value="1"/>
</dbReference>
<evidence type="ECO:0000259" key="3">
    <source>
        <dbReference type="PROSITE" id="PS50937"/>
    </source>
</evidence>
<feature type="domain" description="HTH merR-type" evidence="3">
    <location>
        <begin position="8"/>
        <end position="77"/>
    </location>
</feature>
<keyword evidence="5" id="KW-1185">Reference proteome</keyword>
<reference evidence="4 5" key="1">
    <citation type="journal article" date="2017" name="Genome Announc.">
        <title>Draft Genome Sequence of Romboutsia maritimum sp. nov. Strain CCRI-22766(T), Isolated from Coastal Estuarine Mud.</title>
        <authorList>
            <person name="Maheux A.F."/>
            <person name="Boudreau D.K."/>
            <person name="Berube E."/>
            <person name="Boissinot M."/>
            <person name="Raymond F."/>
            <person name="Brodeur S."/>
            <person name="Corbeil J."/>
            <person name="Brightwell G."/>
            <person name="Broda D."/>
            <person name="Omar R.F."/>
            <person name="Bergeron M.G."/>
        </authorList>
    </citation>
    <scope>NUCLEOTIDE SEQUENCE [LARGE SCALE GENOMIC DNA]</scope>
    <source>
        <strain evidence="4 5">CCRI-22766</strain>
    </source>
</reference>
<proteinExistence type="predicted"/>
<dbReference type="InterPro" id="IPR047057">
    <property type="entry name" value="MerR_fam"/>
</dbReference>
<comment type="caution">
    <text evidence="4">The sequence shown here is derived from an EMBL/GenBank/DDBJ whole genome shotgun (WGS) entry which is preliminary data.</text>
</comment>
<evidence type="ECO:0000256" key="2">
    <source>
        <dbReference type="SAM" id="Coils"/>
    </source>
</evidence>
<evidence type="ECO:0000313" key="4">
    <source>
        <dbReference type="EMBL" id="RDY24209.1"/>
    </source>
</evidence>
<organism evidence="4 5">
    <name type="scientific">Romboutsia maritimum</name>
    <dbReference type="NCBI Taxonomy" id="2020948"/>
    <lineage>
        <taxon>Bacteria</taxon>
        <taxon>Bacillati</taxon>
        <taxon>Bacillota</taxon>
        <taxon>Clostridia</taxon>
        <taxon>Peptostreptococcales</taxon>
        <taxon>Peptostreptococcaceae</taxon>
        <taxon>Romboutsia</taxon>
    </lineage>
</organism>
<keyword evidence="2" id="KW-0175">Coiled coil</keyword>
<dbReference type="GO" id="GO:0003700">
    <property type="term" value="F:DNA-binding transcription factor activity"/>
    <property type="evidence" value="ECO:0007669"/>
    <property type="project" value="InterPro"/>
</dbReference>
<dbReference type="Proteomes" id="UP000243494">
    <property type="component" value="Unassembled WGS sequence"/>
</dbReference>
<dbReference type="RefSeq" id="WP_095406188.1">
    <property type="nucleotide sequence ID" value="NZ_NOJZ02000004.1"/>
</dbReference>
<dbReference type="PANTHER" id="PTHR30204">
    <property type="entry name" value="REDOX-CYCLING DRUG-SENSING TRANSCRIPTIONAL ACTIVATOR SOXR"/>
    <property type="match status" value="1"/>
</dbReference>
<dbReference type="OrthoDB" id="9773308at2"/>
<dbReference type="SUPFAM" id="SSF46955">
    <property type="entry name" value="Putative DNA-binding domain"/>
    <property type="match status" value="1"/>
</dbReference>
<name>A0A371IUR7_9FIRM</name>
<dbReference type="EMBL" id="NOJZ02000004">
    <property type="protein sequence ID" value="RDY24209.1"/>
    <property type="molecule type" value="Genomic_DNA"/>
</dbReference>
<accession>A0A371IUR7</accession>
<dbReference type="PANTHER" id="PTHR30204:SF85">
    <property type="entry name" value="MULTIDRUG-EFFLUX TRANSPORTER 2 REGULATOR"/>
    <property type="match status" value="1"/>
</dbReference>
<keyword evidence="1" id="KW-0238">DNA-binding</keyword>
<dbReference type="AlphaFoldDB" id="A0A371IUR7"/>
<dbReference type="PROSITE" id="PS00552">
    <property type="entry name" value="HTH_MERR_1"/>
    <property type="match status" value="1"/>
</dbReference>
<feature type="coiled-coil region" evidence="2">
    <location>
        <begin position="84"/>
        <end position="111"/>
    </location>
</feature>
<dbReference type="InterPro" id="IPR011256">
    <property type="entry name" value="Reg_factor_effector_dom_sf"/>
</dbReference>
<evidence type="ECO:0000313" key="5">
    <source>
        <dbReference type="Proteomes" id="UP000243494"/>
    </source>
</evidence>
<protein>
    <submittedName>
        <fullName evidence="4">MerR family transcriptional regulator</fullName>
    </submittedName>
</protein>
<dbReference type="InterPro" id="IPR009061">
    <property type="entry name" value="DNA-bd_dom_put_sf"/>
</dbReference>
<dbReference type="GO" id="GO:0003677">
    <property type="term" value="F:DNA binding"/>
    <property type="evidence" value="ECO:0007669"/>
    <property type="project" value="UniProtKB-KW"/>
</dbReference>
<dbReference type="Pfam" id="PF13411">
    <property type="entry name" value="MerR_1"/>
    <property type="match status" value="1"/>
</dbReference>
<sequence>MSRNRIKYFTTGEFAEFCGVHKKTLFYYDSIGLFKPEKVMNNGYRYYSDYQLDVFNVISVLKEIGMPLKKIKEFLDNRTPDFLIDLFEYEKIQIEKEIENLQRIKSLMETKINITKAGKNITSDIKLEYEKEEFLILSDYINIEDDYYIDAYTQHLKHCINNKLNSGHPIGVMINKENLMSNEFFKYNYYFTKVNNSDVSKEVMIKPEGLYVVGYMRGYYDKTIFLYEKLMDFINNNNLCISGYSYEEGLIDEISVRDKESYVIKISIKVDEKKYI</sequence>
<dbReference type="CDD" id="cd04782">
    <property type="entry name" value="HTH_BltR"/>
    <property type="match status" value="1"/>
</dbReference>
<dbReference type="Gene3D" id="3.20.80.10">
    <property type="entry name" value="Regulatory factor, effector binding domain"/>
    <property type="match status" value="1"/>
</dbReference>
<dbReference type="Gene3D" id="1.10.1660.10">
    <property type="match status" value="1"/>
</dbReference>
<gene>
    <name evidence="4" type="ORF">CHF27_003785</name>
</gene>
<evidence type="ECO:0000256" key="1">
    <source>
        <dbReference type="ARBA" id="ARBA00023125"/>
    </source>
</evidence>
<dbReference type="InterPro" id="IPR000551">
    <property type="entry name" value="MerR-type_HTH_dom"/>
</dbReference>
<dbReference type="SMART" id="SM00422">
    <property type="entry name" value="HTH_MERR"/>
    <property type="match status" value="1"/>
</dbReference>